<proteinExistence type="predicted"/>
<feature type="compositionally biased region" description="Basic and acidic residues" evidence="1">
    <location>
        <begin position="58"/>
        <end position="72"/>
    </location>
</feature>
<accession>A0A8S4R5Y2</accession>
<organism evidence="2 3">
    <name type="scientific">Pararge aegeria aegeria</name>
    <dbReference type="NCBI Taxonomy" id="348720"/>
    <lineage>
        <taxon>Eukaryota</taxon>
        <taxon>Metazoa</taxon>
        <taxon>Ecdysozoa</taxon>
        <taxon>Arthropoda</taxon>
        <taxon>Hexapoda</taxon>
        <taxon>Insecta</taxon>
        <taxon>Pterygota</taxon>
        <taxon>Neoptera</taxon>
        <taxon>Endopterygota</taxon>
        <taxon>Lepidoptera</taxon>
        <taxon>Glossata</taxon>
        <taxon>Ditrysia</taxon>
        <taxon>Papilionoidea</taxon>
        <taxon>Nymphalidae</taxon>
        <taxon>Satyrinae</taxon>
        <taxon>Satyrini</taxon>
        <taxon>Parargina</taxon>
        <taxon>Pararge</taxon>
    </lineage>
</organism>
<comment type="caution">
    <text evidence="2">The sequence shown here is derived from an EMBL/GenBank/DDBJ whole genome shotgun (WGS) entry which is preliminary data.</text>
</comment>
<name>A0A8S4R5Y2_9NEOP</name>
<evidence type="ECO:0000256" key="1">
    <source>
        <dbReference type="SAM" id="MobiDB-lite"/>
    </source>
</evidence>
<sequence>MEYKLQHLAIFINASVLSALEKSQDSKFKYRTLTSSVPLGGNYVSLQKETQRQSQSAEDFRRQRPAADKSTDKGAYTAKQATCRRSLDFVPPPPPHAAAITFQTCNEMLHRCLNCQNQLHRILKIYHLYST</sequence>
<dbReference type="AlphaFoldDB" id="A0A8S4R5Y2"/>
<gene>
    <name evidence="2" type="primary">jg4226</name>
    <name evidence="2" type="ORF">PAEG_LOCUS9861</name>
</gene>
<evidence type="ECO:0000313" key="3">
    <source>
        <dbReference type="Proteomes" id="UP000838756"/>
    </source>
</evidence>
<dbReference type="Proteomes" id="UP000838756">
    <property type="component" value="Unassembled WGS sequence"/>
</dbReference>
<reference evidence="2" key="1">
    <citation type="submission" date="2022-03" db="EMBL/GenBank/DDBJ databases">
        <authorList>
            <person name="Lindestad O."/>
        </authorList>
    </citation>
    <scope>NUCLEOTIDE SEQUENCE</scope>
</reference>
<protein>
    <submittedName>
        <fullName evidence="2">Jg4226 protein</fullName>
    </submittedName>
</protein>
<feature type="region of interest" description="Disordered" evidence="1">
    <location>
        <begin position="44"/>
        <end position="77"/>
    </location>
</feature>
<dbReference type="EMBL" id="CAKXAJ010024821">
    <property type="protein sequence ID" value="CAH2230674.1"/>
    <property type="molecule type" value="Genomic_DNA"/>
</dbReference>
<evidence type="ECO:0000313" key="2">
    <source>
        <dbReference type="EMBL" id="CAH2230674.1"/>
    </source>
</evidence>
<feature type="compositionally biased region" description="Polar residues" evidence="1">
    <location>
        <begin position="44"/>
        <end position="57"/>
    </location>
</feature>
<keyword evidence="3" id="KW-1185">Reference proteome</keyword>